<dbReference type="FunFam" id="3.40.50.150:FF:000066">
    <property type="entry name" value="Trimethylguanosine synthase 1"/>
    <property type="match status" value="1"/>
</dbReference>
<evidence type="ECO:0000256" key="17">
    <source>
        <dbReference type="ARBA" id="ARBA00049075"/>
    </source>
</evidence>
<evidence type="ECO:0000256" key="7">
    <source>
        <dbReference type="ARBA" id="ARBA00022603"/>
    </source>
</evidence>
<dbReference type="EMBL" id="CAEY01001590">
    <property type="status" value="NOT_ANNOTATED_CDS"/>
    <property type="molecule type" value="Genomic_DNA"/>
</dbReference>
<evidence type="ECO:0000256" key="6">
    <source>
        <dbReference type="ARBA" id="ARBA00022553"/>
    </source>
</evidence>
<dbReference type="STRING" id="32264.T1K5R8"/>
<keyword evidence="7" id="KW-0489">Methyltransferase</keyword>
<evidence type="ECO:0000256" key="10">
    <source>
        <dbReference type="ARBA" id="ARBA00023015"/>
    </source>
</evidence>
<evidence type="ECO:0000256" key="13">
    <source>
        <dbReference type="ARBA" id="ARBA00025783"/>
    </source>
</evidence>
<evidence type="ECO:0000256" key="8">
    <source>
        <dbReference type="ARBA" id="ARBA00022679"/>
    </source>
</evidence>
<dbReference type="GO" id="GO:0015030">
    <property type="term" value="C:Cajal body"/>
    <property type="evidence" value="ECO:0007669"/>
    <property type="project" value="UniProtKB-SubCell"/>
</dbReference>
<comment type="catalytic activity">
    <reaction evidence="16">
        <text>a 5'-end (N(2),N(7)-dimethyl 5'-triphosphoguanosine)-ribonucleoside in snRNA + S-adenosyl-L-methionine = a 5'-end (N(2),N(2),N(7)-trimethyl 5'-triphosphoguanosine)-ribonucleoside in snRNA + S-adenosyl-L-homocysteine + H(+)</text>
        <dbReference type="Rhea" id="RHEA:78479"/>
        <dbReference type="Rhea" id="RHEA-COMP:19087"/>
        <dbReference type="Rhea" id="RHEA-COMP:19089"/>
        <dbReference type="ChEBI" id="CHEBI:15378"/>
        <dbReference type="ChEBI" id="CHEBI:57856"/>
        <dbReference type="ChEBI" id="CHEBI:59789"/>
        <dbReference type="ChEBI" id="CHEBI:167623"/>
        <dbReference type="ChEBI" id="CHEBI:172880"/>
    </reaction>
    <physiologicalReaction direction="left-to-right" evidence="16">
        <dbReference type="Rhea" id="RHEA:78480"/>
    </physiologicalReaction>
</comment>
<dbReference type="PANTHER" id="PTHR14741">
    <property type="entry name" value="S-ADENOSYLMETHIONINE-DEPENDENT METHYLTRANSFERASE RELATED"/>
    <property type="match status" value="1"/>
</dbReference>
<comment type="catalytic activity">
    <reaction evidence="14">
        <text>a 5'-end (N(2),N(7)-dimethyl 5'-triphosphoguanosine)-ribonucleoside in snoRNA + S-adenosyl-L-methionine = a 5'-end (N(2),N(2),N(7)-trimethyl 5'-triphosphoguanosine)-ribonucleoside in snoRNA + S-adenosyl-L-homocysteine + H(+)</text>
        <dbReference type="Rhea" id="RHEA:78507"/>
        <dbReference type="Rhea" id="RHEA-COMP:19088"/>
        <dbReference type="Rhea" id="RHEA-COMP:19090"/>
        <dbReference type="ChEBI" id="CHEBI:15378"/>
        <dbReference type="ChEBI" id="CHEBI:57856"/>
        <dbReference type="ChEBI" id="CHEBI:59789"/>
        <dbReference type="ChEBI" id="CHEBI:167623"/>
        <dbReference type="ChEBI" id="CHEBI:172880"/>
    </reaction>
    <physiologicalReaction direction="left-to-right" evidence="14">
        <dbReference type="Rhea" id="RHEA:78508"/>
    </physiologicalReaction>
</comment>
<dbReference type="AlphaFoldDB" id="T1K5R8"/>
<comment type="catalytic activity">
    <reaction evidence="15">
        <text>a 5'-end (N(7)-methyl 5'-triphosphoguanosine)-ribonucleoside in snoRNA + S-adenosyl-L-methionine = a 5'-end (N(2),N(7)-dimethyl 5'-triphosphoguanosine)-ribonucleoside in snoRNA + S-adenosyl-L-homocysteine + H(+)</text>
        <dbReference type="Rhea" id="RHEA:78475"/>
        <dbReference type="Rhea" id="RHEA-COMP:19086"/>
        <dbReference type="Rhea" id="RHEA-COMP:19088"/>
        <dbReference type="ChEBI" id="CHEBI:15378"/>
        <dbReference type="ChEBI" id="CHEBI:57856"/>
        <dbReference type="ChEBI" id="CHEBI:59789"/>
        <dbReference type="ChEBI" id="CHEBI:156461"/>
        <dbReference type="ChEBI" id="CHEBI:172880"/>
    </reaction>
    <physiologicalReaction direction="left-to-right" evidence="15">
        <dbReference type="Rhea" id="RHEA:78476"/>
    </physiologicalReaction>
</comment>
<accession>T1K5R8</accession>
<organism evidence="24 25">
    <name type="scientific">Tetranychus urticae</name>
    <name type="common">Two-spotted spider mite</name>
    <dbReference type="NCBI Taxonomy" id="32264"/>
    <lineage>
        <taxon>Eukaryota</taxon>
        <taxon>Metazoa</taxon>
        <taxon>Ecdysozoa</taxon>
        <taxon>Arthropoda</taxon>
        <taxon>Chelicerata</taxon>
        <taxon>Arachnida</taxon>
        <taxon>Acari</taxon>
        <taxon>Acariformes</taxon>
        <taxon>Trombidiformes</taxon>
        <taxon>Prostigmata</taxon>
        <taxon>Eleutherengona</taxon>
        <taxon>Raphignathae</taxon>
        <taxon>Tetranychoidea</taxon>
        <taxon>Tetranychidae</taxon>
        <taxon>Tetranychus</taxon>
    </lineage>
</organism>
<evidence type="ECO:0000256" key="16">
    <source>
        <dbReference type="ARBA" id="ARBA00048763"/>
    </source>
</evidence>
<name>T1K5R8_TETUR</name>
<dbReference type="Pfam" id="PF09445">
    <property type="entry name" value="Methyltransf_15"/>
    <property type="match status" value="1"/>
</dbReference>
<keyword evidence="9" id="KW-0949">S-adenosyl-L-methionine</keyword>
<keyword evidence="5" id="KW-0963">Cytoplasm</keyword>
<dbReference type="PANTHER" id="PTHR14741:SF32">
    <property type="entry name" value="TRIMETHYLGUANOSINE SYNTHASE"/>
    <property type="match status" value="1"/>
</dbReference>
<evidence type="ECO:0000256" key="15">
    <source>
        <dbReference type="ARBA" id="ARBA00048740"/>
    </source>
</evidence>
<keyword evidence="12" id="KW-0539">Nucleus</keyword>
<protein>
    <recommendedName>
        <fullName evidence="4">Trimethylguanosine synthase</fullName>
    </recommendedName>
    <alternativeName>
        <fullName evidence="18">Cap-specific guanine-N(2) methyltransferase</fullName>
    </alternativeName>
    <alternativeName>
        <fullName evidence="21">Nuclear receptor coactivator 6-interacting protein</fullName>
    </alternativeName>
    <alternativeName>
        <fullName evidence="22">PRIP-interacting protein with methyltransferase motif</fullName>
    </alternativeName>
</protein>
<keyword evidence="25" id="KW-1185">Reference proteome</keyword>
<dbReference type="eggNOG" id="KOG2730">
    <property type="taxonomic scope" value="Eukaryota"/>
</dbReference>
<dbReference type="CDD" id="cd02440">
    <property type="entry name" value="AdoMet_MTases"/>
    <property type="match status" value="1"/>
</dbReference>
<evidence type="ECO:0000256" key="1">
    <source>
        <dbReference type="ARBA" id="ARBA00004408"/>
    </source>
</evidence>
<evidence type="ECO:0000256" key="18">
    <source>
        <dbReference type="ARBA" id="ARBA00049790"/>
    </source>
</evidence>
<feature type="region of interest" description="Disordered" evidence="23">
    <location>
        <begin position="55"/>
        <end position="76"/>
    </location>
</feature>
<evidence type="ECO:0000256" key="2">
    <source>
        <dbReference type="ARBA" id="ARBA00004496"/>
    </source>
</evidence>
<dbReference type="GO" id="GO:0071164">
    <property type="term" value="F:RNA cap trimethylguanosine synthase activity"/>
    <property type="evidence" value="ECO:0007669"/>
    <property type="project" value="TreeGrafter"/>
</dbReference>
<evidence type="ECO:0000256" key="22">
    <source>
        <dbReference type="ARBA" id="ARBA00081504"/>
    </source>
</evidence>
<dbReference type="GO" id="GO:0005737">
    <property type="term" value="C:cytoplasm"/>
    <property type="evidence" value="ECO:0007669"/>
    <property type="project" value="UniProtKB-SubCell"/>
</dbReference>
<evidence type="ECO:0000256" key="12">
    <source>
        <dbReference type="ARBA" id="ARBA00023242"/>
    </source>
</evidence>
<proteinExistence type="inferred from homology"/>
<dbReference type="EnsemblMetazoa" id="tetur05g07260.1">
    <property type="protein sequence ID" value="tetur05g07260.1"/>
    <property type="gene ID" value="tetur05g07260"/>
</dbReference>
<comment type="subcellular location">
    <subcellularLocation>
        <location evidence="2">Cytoplasm</location>
    </subcellularLocation>
    <subcellularLocation>
        <location evidence="1">Nucleus</location>
        <location evidence="1">Cajal body</location>
    </subcellularLocation>
    <subcellularLocation>
        <location evidence="3">Nucleus</location>
        <location evidence="3">Nucleolus</location>
    </subcellularLocation>
</comment>
<evidence type="ECO:0000256" key="3">
    <source>
        <dbReference type="ARBA" id="ARBA00004604"/>
    </source>
</evidence>
<evidence type="ECO:0000256" key="14">
    <source>
        <dbReference type="ARBA" id="ARBA00047418"/>
    </source>
</evidence>
<evidence type="ECO:0000256" key="23">
    <source>
        <dbReference type="SAM" id="MobiDB-lite"/>
    </source>
</evidence>
<dbReference type="GO" id="GO:0005730">
    <property type="term" value="C:nucleolus"/>
    <property type="evidence" value="ECO:0007669"/>
    <property type="project" value="UniProtKB-SubCell"/>
</dbReference>
<evidence type="ECO:0000313" key="24">
    <source>
        <dbReference type="EnsemblMetazoa" id="tetur05g07260.1"/>
    </source>
</evidence>
<comment type="similarity">
    <text evidence="13">Belongs to the methyltransferase superfamily. Trimethylguanosine synthase family.</text>
</comment>
<evidence type="ECO:0000256" key="4">
    <source>
        <dbReference type="ARBA" id="ARBA00018517"/>
    </source>
</evidence>
<dbReference type="Proteomes" id="UP000015104">
    <property type="component" value="Unassembled WGS sequence"/>
</dbReference>
<dbReference type="InterPro" id="IPR019012">
    <property type="entry name" value="RNA_cap_Gua-N2-MeTrfase"/>
</dbReference>
<dbReference type="InterPro" id="IPR029063">
    <property type="entry name" value="SAM-dependent_MTases_sf"/>
</dbReference>
<evidence type="ECO:0000256" key="19">
    <source>
        <dbReference type="ARBA" id="ARBA00057179"/>
    </source>
</evidence>
<evidence type="ECO:0000256" key="5">
    <source>
        <dbReference type="ARBA" id="ARBA00022490"/>
    </source>
</evidence>
<keyword evidence="10" id="KW-0805">Transcription regulation</keyword>
<keyword evidence="8" id="KW-0808">Transferase</keyword>
<sequence length="292" mass="33648">MKLAYCLSPRCGKLYSYWFFLFMDKESNCESIEIIADEISEQEKAVMKTMGLPSHFSSSKKYDKSKKKQQQHGKVKKSLCKYWHQRYRLFSRFDQGIKLDKESWYSVTPEMIALHIASRCVKDDNYRVIMDPFCGVGGNIIQFASFSKNVFIIASDIDPKKVSMAKHNASIYDVSHRIAFMVGDFFNIIKTIKIHVDCIFLSPPWGGPDYLKQDNYSLSSMTPDGFNIYNAAKKYITPNIAFLLPRNIDRDDLNSLLQPGEFIEIEQNLINDKPKTVTAYFGDLAKQDLLQS</sequence>
<comment type="function">
    <text evidence="19">Catalyzes the 2 serial methylation steps for the conversion of the 7-monomethylguanosine (m(7)G) caps of snRNAs and snoRNAs to a 2,2,7-trimethylguanosine (m(2,2,7)G) cap structure. The enzyme is specific for guanine, and N7 methylation must precede N2 methylation. Hypermethylation of the m7G cap of U snRNAs leads to their concentration in nuclear foci, their colocalization with coilin and the formation of canonical Cajal bodies (CBs). Plays a role in transcriptional regulation.</text>
</comment>
<evidence type="ECO:0000313" key="25">
    <source>
        <dbReference type="Proteomes" id="UP000015104"/>
    </source>
</evidence>
<reference evidence="24" key="2">
    <citation type="submission" date="2015-06" db="UniProtKB">
        <authorList>
            <consortium name="EnsemblMetazoa"/>
        </authorList>
    </citation>
    <scope>IDENTIFICATION</scope>
</reference>
<feature type="compositionally biased region" description="Basic residues" evidence="23">
    <location>
        <begin position="63"/>
        <end position="76"/>
    </location>
</feature>
<evidence type="ECO:0000256" key="20">
    <source>
        <dbReference type="ARBA" id="ARBA00064494"/>
    </source>
</evidence>
<dbReference type="Gene3D" id="3.40.50.150">
    <property type="entry name" value="Vaccinia Virus protein VP39"/>
    <property type="match status" value="1"/>
</dbReference>
<reference evidence="25" key="1">
    <citation type="submission" date="2011-08" db="EMBL/GenBank/DDBJ databases">
        <authorList>
            <person name="Rombauts S."/>
        </authorList>
    </citation>
    <scope>NUCLEOTIDE SEQUENCE</scope>
    <source>
        <strain evidence="25">London</strain>
    </source>
</reference>
<dbReference type="SUPFAM" id="SSF53335">
    <property type="entry name" value="S-adenosyl-L-methionine-dependent methyltransferases"/>
    <property type="match status" value="1"/>
</dbReference>
<keyword evidence="6" id="KW-0597">Phosphoprotein</keyword>
<evidence type="ECO:0000256" key="21">
    <source>
        <dbReference type="ARBA" id="ARBA00079339"/>
    </source>
</evidence>
<dbReference type="HOGENOM" id="CLU_029658_3_1_1"/>
<keyword evidence="11" id="KW-0804">Transcription</keyword>
<comment type="catalytic activity">
    <reaction evidence="17">
        <text>a 5'-end (N(7)-methyl 5'-triphosphoguanosine)-ribonucleoside in snRNA + S-adenosyl-L-methionine = a 5'-end (N(2),N(7)-dimethyl 5'-triphosphoguanosine)-ribonucleoside in snRNA + S-adenosyl-L-homocysteine + H(+)</text>
        <dbReference type="Rhea" id="RHEA:78471"/>
        <dbReference type="Rhea" id="RHEA-COMP:19085"/>
        <dbReference type="Rhea" id="RHEA-COMP:19087"/>
        <dbReference type="ChEBI" id="CHEBI:15378"/>
        <dbReference type="ChEBI" id="CHEBI:57856"/>
        <dbReference type="ChEBI" id="CHEBI:59789"/>
        <dbReference type="ChEBI" id="CHEBI:156461"/>
        <dbReference type="ChEBI" id="CHEBI:172880"/>
    </reaction>
    <physiologicalReaction direction="left-to-right" evidence="17">
        <dbReference type="Rhea" id="RHEA:78472"/>
    </physiologicalReaction>
</comment>
<evidence type="ECO:0000256" key="9">
    <source>
        <dbReference type="ARBA" id="ARBA00022691"/>
    </source>
</evidence>
<comment type="subunit">
    <text evidence="20">May form homooligomers. Interacts with CREBBP/CBP, EED/WAIT1, EP300/P300, NCOA6/PRIP, PPARBP/PBP and SMN.</text>
</comment>
<evidence type="ECO:0000256" key="11">
    <source>
        <dbReference type="ARBA" id="ARBA00023163"/>
    </source>
</evidence>